<dbReference type="Gene3D" id="2.40.50.140">
    <property type="entry name" value="Nucleic acid-binding proteins"/>
    <property type="match status" value="1"/>
</dbReference>
<reference evidence="2" key="1">
    <citation type="submission" date="2025-08" db="UniProtKB">
        <authorList>
            <consortium name="RefSeq"/>
        </authorList>
    </citation>
    <scope>IDENTIFICATION</scope>
</reference>
<protein>
    <submittedName>
        <fullName evidence="2">Uncharacterized protein LOC106749478</fullName>
    </submittedName>
</protein>
<evidence type="ECO:0000313" key="1">
    <source>
        <dbReference type="Proteomes" id="UP000515204"/>
    </source>
</evidence>
<dbReference type="Proteomes" id="UP000515204">
    <property type="component" value="Unplaced"/>
</dbReference>
<dbReference type="InterPro" id="IPR012340">
    <property type="entry name" value="NA-bd_OB-fold"/>
</dbReference>
<organism evidence="1 2">
    <name type="scientific">Dinoponera quadriceps</name>
    <name type="common">South American ant</name>
    <dbReference type="NCBI Taxonomy" id="609295"/>
    <lineage>
        <taxon>Eukaryota</taxon>
        <taxon>Metazoa</taxon>
        <taxon>Ecdysozoa</taxon>
        <taxon>Arthropoda</taxon>
        <taxon>Hexapoda</taxon>
        <taxon>Insecta</taxon>
        <taxon>Pterygota</taxon>
        <taxon>Neoptera</taxon>
        <taxon>Endopterygota</taxon>
        <taxon>Hymenoptera</taxon>
        <taxon>Apocrita</taxon>
        <taxon>Aculeata</taxon>
        <taxon>Formicoidea</taxon>
        <taxon>Formicidae</taxon>
        <taxon>Ponerinae</taxon>
        <taxon>Ponerini</taxon>
        <taxon>Dinoponera</taxon>
    </lineage>
</organism>
<keyword evidence="1" id="KW-1185">Reference proteome</keyword>
<gene>
    <name evidence="2" type="primary">LOC106749478</name>
</gene>
<dbReference type="AlphaFoldDB" id="A0A6P3Y2C5"/>
<dbReference type="GeneID" id="106749478"/>
<dbReference type="OrthoDB" id="25571at2759"/>
<accession>A0A6P3Y2C5</accession>
<evidence type="ECO:0000313" key="2">
    <source>
        <dbReference type="RefSeq" id="XP_014484462.1"/>
    </source>
</evidence>
<sequence>MSEKKLASGTAAFSQEEYNDYQTYLLSEAEWPGVNVGKDSHVTVNIPMLIMELFRLVPYKENRYVHFHPFNMPHVKVRKIELVGIVMNIRRNVNTLFLTIQDGTGVAQVNYQVEKYASLLKQRKEIDEKYREQARNLRMYKTSTAIQDYPKKFPEIRPNFSYTDNVSFQDKAVLENKWSSETNNGLLGKEIQLLDYVYINGYPCLDGMFQKIPEEGVTTEFTEYARLTVFAVSVTCISEKTYNEKLSMWMNTVICRRYTKK</sequence>
<proteinExistence type="predicted"/>
<dbReference type="RefSeq" id="XP_014484462.1">
    <property type="nucleotide sequence ID" value="XM_014628976.1"/>
</dbReference>
<dbReference type="KEGG" id="dqu:106749478"/>
<name>A0A6P3Y2C5_DINQU</name>